<evidence type="ECO:0000313" key="2">
    <source>
        <dbReference type="Proteomes" id="UP001341840"/>
    </source>
</evidence>
<evidence type="ECO:0000313" key="1">
    <source>
        <dbReference type="EMBL" id="MED6184713.1"/>
    </source>
</evidence>
<organism evidence="1 2">
    <name type="scientific">Stylosanthes scabra</name>
    <dbReference type="NCBI Taxonomy" id="79078"/>
    <lineage>
        <taxon>Eukaryota</taxon>
        <taxon>Viridiplantae</taxon>
        <taxon>Streptophyta</taxon>
        <taxon>Embryophyta</taxon>
        <taxon>Tracheophyta</taxon>
        <taxon>Spermatophyta</taxon>
        <taxon>Magnoliopsida</taxon>
        <taxon>eudicotyledons</taxon>
        <taxon>Gunneridae</taxon>
        <taxon>Pentapetalae</taxon>
        <taxon>rosids</taxon>
        <taxon>fabids</taxon>
        <taxon>Fabales</taxon>
        <taxon>Fabaceae</taxon>
        <taxon>Papilionoideae</taxon>
        <taxon>50 kb inversion clade</taxon>
        <taxon>dalbergioids sensu lato</taxon>
        <taxon>Dalbergieae</taxon>
        <taxon>Pterocarpus clade</taxon>
        <taxon>Stylosanthes</taxon>
    </lineage>
</organism>
<dbReference type="EMBL" id="JASCZI010181585">
    <property type="protein sequence ID" value="MED6184713.1"/>
    <property type="molecule type" value="Genomic_DNA"/>
</dbReference>
<name>A0ABU6WKW6_9FABA</name>
<protein>
    <submittedName>
        <fullName evidence="1">Uncharacterized protein</fullName>
    </submittedName>
</protein>
<sequence length="152" mass="16906">MGCKKSKDTHVGVGVDVGMEKNVVPSVSPQPQVVVESSGIPTFEFGQGIENNPKISEKEDSLEVSVGDFNEILASHEIWGSLFNSQRSSLFCDVMDICRGVHGSSWFEFGAEFGAEVVGKSERNERITTKPRRPFLNQMRTHYMEPCVRIQP</sequence>
<keyword evidence="2" id="KW-1185">Reference proteome</keyword>
<gene>
    <name evidence="1" type="ORF">PIB30_050143</name>
</gene>
<reference evidence="1 2" key="1">
    <citation type="journal article" date="2023" name="Plants (Basel)">
        <title>Bridging the Gap: Combining Genomics and Transcriptomics Approaches to Understand Stylosanthes scabra, an Orphan Legume from the Brazilian Caatinga.</title>
        <authorList>
            <person name="Ferreira-Neto J.R.C."/>
            <person name="da Silva M.D."/>
            <person name="Binneck E."/>
            <person name="de Melo N.F."/>
            <person name="da Silva R.H."/>
            <person name="de Melo A.L.T.M."/>
            <person name="Pandolfi V."/>
            <person name="Bustamante F.O."/>
            <person name="Brasileiro-Vidal A.C."/>
            <person name="Benko-Iseppon A.M."/>
        </authorList>
    </citation>
    <scope>NUCLEOTIDE SEQUENCE [LARGE SCALE GENOMIC DNA]</scope>
    <source>
        <tissue evidence="1">Leaves</tissue>
    </source>
</reference>
<accession>A0ABU6WKW6</accession>
<dbReference type="Proteomes" id="UP001341840">
    <property type="component" value="Unassembled WGS sequence"/>
</dbReference>
<proteinExistence type="predicted"/>
<comment type="caution">
    <text evidence="1">The sequence shown here is derived from an EMBL/GenBank/DDBJ whole genome shotgun (WGS) entry which is preliminary data.</text>
</comment>